<dbReference type="InterPro" id="IPR000700">
    <property type="entry name" value="PAS-assoc_C"/>
</dbReference>
<dbReference type="InterPro" id="IPR003661">
    <property type="entry name" value="HisK_dim/P_dom"/>
</dbReference>
<dbReference type="InterPro" id="IPR036890">
    <property type="entry name" value="HATPase_C_sf"/>
</dbReference>
<name>A0ABD4T2F2_9CYAN</name>
<dbReference type="PROSITE" id="PS50894">
    <property type="entry name" value="HPT"/>
    <property type="match status" value="1"/>
</dbReference>
<evidence type="ECO:0000256" key="1">
    <source>
        <dbReference type="ARBA" id="ARBA00000085"/>
    </source>
</evidence>
<feature type="domain" description="OmpR/PhoB-type" evidence="18">
    <location>
        <begin position="124"/>
        <end position="223"/>
    </location>
</feature>
<evidence type="ECO:0000256" key="2">
    <source>
        <dbReference type="ARBA" id="ARBA00012438"/>
    </source>
</evidence>
<dbReference type="Pfam" id="PF13426">
    <property type="entry name" value="PAS_9"/>
    <property type="match status" value="1"/>
</dbReference>
<dbReference type="SUPFAM" id="SSF47226">
    <property type="entry name" value="Histidine-containing phosphotransfer domain, HPT domain"/>
    <property type="match status" value="1"/>
</dbReference>
<keyword evidence="5" id="KW-0418">Kinase</keyword>
<dbReference type="SMART" id="SM00448">
    <property type="entry name" value="REC"/>
    <property type="match status" value="2"/>
</dbReference>
<protein>
    <recommendedName>
        <fullName evidence="2">histidine kinase</fullName>
        <ecNumber evidence="2">2.7.13.3</ecNumber>
    </recommendedName>
</protein>
<dbReference type="SUPFAM" id="SSF52172">
    <property type="entry name" value="CheY-like"/>
    <property type="match status" value="2"/>
</dbReference>
<dbReference type="CDD" id="cd17624">
    <property type="entry name" value="REC_OmpR_PmrA-like"/>
    <property type="match status" value="1"/>
</dbReference>
<dbReference type="SUPFAM" id="SSF55785">
    <property type="entry name" value="PYP-like sensor domain (PAS domain)"/>
    <property type="match status" value="1"/>
</dbReference>
<reference evidence="19 20" key="1">
    <citation type="journal article" date="2015" name="Genome Announc.">
        <title>Draft Genome Sequence of Filamentous Marine Cyanobacterium Lyngbya confervoides Strain BDU141951.</title>
        <authorList>
            <person name="Chandrababunaidu M.M."/>
            <person name="Sen D."/>
            <person name="Tripathy S."/>
        </authorList>
    </citation>
    <scope>NUCLEOTIDE SEQUENCE [LARGE SCALE GENOMIC DNA]</scope>
    <source>
        <strain evidence="19 20">BDU141951</strain>
    </source>
</reference>
<dbReference type="SMART" id="SM00388">
    <property type="entry name" value="HisKA"/>
    <property type="match status" value="1"/>
</dbReference>
<evidence type="ECO:0000313" key="19">
    <source>
        <dbReference type="EMBL" id="MCM1982571.1"/>
    </source>
</evidence>
<dbReference type="Gene3D" id="1.20.120.160">
    <property type="entry name" value="HPT domain"/>
    <property type="match status" value="1"/>
</dbReference>
<dbReference type="NCBIfam" id="TIGR00229">
    <property type="entry name" value="sensory_box"/>
    <property type="match status" value="1"/>
</dbReference>
<organism evidence="19 20">
    <name type="scientific">Lyngbya confervoides BDU141951</name>
    <dbReference type="NCBI Taxonomy" id="1574623"/>
    <lineage>
        <taxon>Bacteria</taxon>
        <taxon>Bacillati</taxon>
        <taxon>Cyanobacteriota</taxon>
        <taxon>Cyanophyceae</taxon>
        <taxon>Oscillatoriophycideae</taxon>
        <taxon>Oscillatoriales</taxon>
        <taxon>Microcoleaceae</taxon>
        <taxon>Lyngbya</taxon>
    </lineage>
</organism>
<dbReference type="FunFam" id="3.30.565.10:FF:000006">
    <property type="entry name" value="Sensor histidine kinase WalK"/>
    <property type="match status" value="1"/>
</dbReference>
<dbReference type="InterPro" id="IPR003594">
    <property type="entry name" value="HATPase_dom"/>
</dbReference>
<dbReference type="GO" id="GO:0004673">
    <property type="term" value="F:protein histidine kinase activity"/>
    <property type="evidence" value="ECO:0007669"/>
    <property type="project" value="UniProtKB-EC"/>
</dbReference>
<dbReference type="Pfam" id="PF00072">
    <property type="entry name" value="Response_reg"/>
    <property type="match status" value="2"/>
</dbReference>
<dbReference type="InterPro" id="IPR001867">
    <property type="entry name" value="OmpR/PhoB-type_DNA-bd"/>
</dbReference>
<evidence type="ECO:0000256" key="11">
    <source>
        <dbReference type="PROSITE-ProRule" id="PRU01091"/>
    </source>
</evidence>
<dbReference type="SMART" id="SM00387">
    <property type="entry name" value="HATPase_c"/>
    <property type="match status" value="1"/>
</dbReference>
<evidence type="ECO:0000256" key="12">
    <source>
        <dbReference type="SAM" id="MobiDB-lite"/>
    </source>
</evidence>
<dbReference type="InterPro" id="IPR005467">
    <property type="entry name" value="His_kinase_dom"/>
</dbReference>
<dbReference type="SUPFAM" id="SSF47384">
    <property type="entry name" value="Homodimeric domain of signal transducing histidine kinase"/>
    <property type="match status" value="1"/>
</dbReference>
<feature type="compositionally biased region" description="Polar residues" evidence="12">
    <location>
        <begin position="506"/>
        <end position="518"/>
    </location>
</feature>
<dbReference type="Gene3D" id="3.30.565.10">
    <property type="entry name" value="Histidine kinase-like ATPase, C-terminal domain"/>
    <property type="match status" value="1"/>
</dbReference>
<keyword evidence="4" id="KW-0808">Transferase</keyword>
<dbReference type="CDD" id="cd17574">
    <property type="entry name" value="REC_OmpR"/>
    <property type="match status" value="1"/>
</dbReference>
<dbReference type="InterPro" id="IPR036641">
    <property type="entry name" value="HPT_dom_sf"/>
</dbReference>
<evidence type="ECO:0000256" key="8">
    <source>
        <dbReference type="ARBA" id="ARBA00023136"/>
    </source>
</evidence>
<dbReference type="InterPro" id="IPR035965">
    <property type="entry name" value="PAS-like_dom_sf"/>
</dbReference>
<dbReference type="InterPro" id="IPR001789">
    <property type="entry name" value="Sig_transdc_resp-reg_receiver"/>
</dbReference>
<feature type="modified residue" description="4-aspartylphosphate" evidence="10">
    <location>
        <position position="428"/>
    </location>
</feature>
<evidence type="ECO:0000256" key="7">
    <source>
        <dbReference type="ARBA" id="ARBA00023125"/>
    </source>
</evidence>
<dbReference type="PROSITE" id="PS50110">
    <property type="entry name" value="RESPONSE_REGULATORY"/>
    <property type="match status" value="2"/>
</dbReference>
<accession>A0ABD4T2F2</accession>
<dbReference type="InterPro" id="IPR036388">
    <property type="entry name" value="WH-like_DNA-bd_sf"/>
</dbReference>
<evidence type="ECO:0000256" key="5">
    <source>
        <dbReference type="ARBA" id="ARBA00022777"/>
    </source>
</evidence>
<dbReference type="Gene3D" id="1.10.10.10">
    <property type="entry name" value="Winged helix-like DNA-binding domain superfamily/Winged helix DNA-binding domain"/>
    <property type="match status" value="1"/>
</dbReference>
<dbReference type="PROSITE" id="PS50113">
    <property type="entry name" value="PAC"/>
    <property type="match status" value="1"/>
</dbReference>
<dbReference type="EC" id="2.7.13.3" evidence="2"/>
<evidence type="ECO:0000259" key="16">
    <source>
        <dbReference type="PROSITE" id="PS50113"/>
    </source>
</evidence>
<feature type="region of interest" description="Disordered" evidence="12">
    <location>
        <begin position="506"/>
        <end position="540"/>
    </location>
</feature>
<dbReference type="SMART" id="SM00091">
    <property type="entry name" value="PAS"/>
    <property type="match status" value="1"/>
</dbReference>
<evidence type="ECO:0000259" key="13">
    <source>
        <dbReference type="PROSITE" id="PS50109"/>
    </source>
</evidence>
<feature type="modified residue" description="4-aspartylphosphate" evidence="10">
    <location>
        <position position="51"/>
    </location>
</feature>
<dbReference type="PANTHER" id="PTHR43547">
    <property type="entry name" value="TWO-COMPONENT HISTIDINE KINASE"/>
    <property type="match status" value="1"/>
</dbReference>
<evidence type="ECO:0000256" key="3">
    <source>
        <dbReference type="ARBA" id="ARBA00022553"/>
    </source>
</evidence>
<evidence type="ECO:0000256" key="9">
    <source>
        <dbReference type="PROSITE-ProRule" id="PRU00110"/>
    </source>
</evidence>
<feature type="domain" description="Response regulatory" evidence="14">
    <location>
        <begin position="379"/>
        <end position="495"/>
    </location>
</feature>
<evidence type="ECO:0000259" key="15">
    <source>
        <dbReference type="PROSITE" id="PS50112"/>
    </source>
</evidence>
<dbReference type="Gene3D" id="3.30.450.20">
    <property type="entry name" value="PAS domain"/>
    <property type="match status" value="1"/>
</dbReference>
<proteinExistence type="predicted"/>
<feature type="domain" description="Response regulatory" evidence="14">
    <location>
        <begin position="2"/>
        <end position="116"/>
    </location>
</feature>
<keyword evidence="3 10" id="KW-0597">Phosphoprotein</keyword>
<dbReference type="Pfam" id="PF02518">
    <property type="entry name" value="HATPase_c"/>
    <property type="match status" value="1"/>
</dbReference>
<dbReference type="Pfam" id="PF00486">
    <property type="entry name" value="Trans_reg_C"/>
    <property type="match status" value="1"/>
</dbReference>
<comment type="caution">
    <text evidence="19">The sequence shown here is derived from an EMBL/GenBank/DDBJ whole genome shotgun (WGS) entry which is preliminary data.</text>
</comment>
<dbReference type="PRINTS" id="PR00344">
    <property type="entry name" value="BCTRLSENSOR"/>
</dbReference>
<dbReference type="AlphaFoldDB" id="A0ABD4T2F2"/>
<dbReference type="SMART" id="SM00862">
    <property type="entry name" value="Trans_reg_C"/>
    <property type="match status" value="1"/>
</dbReference>
<dbReference type="EMBL" id="JTHE03000043">
    <property type="protein sequence ID" value="MCM1982571.1"/>
    <property type="molecule type" value="Genomic_DNA"/>
</dbReference>
<dbReference type="RefSeq" id="WP_166281438.1">
    <property type="nucleotide sequence ID" value="NZ_JTHE03000043.1"/>
</dbReference>
<dbReference type="InterPro" id="IPR008207">
    <property type="entry name" value="Sig_transdc_His_kin_Hpt_dom"/>
</dbReference>
<keyword evidence="6" id="KW-0902">Two-component regulatory system</keyword>
<dbReference type="InterPro" id="IPR004358">
    <property type="entry name" value="Sig_transdc_His_kin-like_C"/>
</dbReference>
<dbReference type="PROSITE" id="PS50112">
    <property type="entry name" value="PAS"/>
    <property type="match status" value="1"/>
</dbReference>
<keyword evidence="20" id="KW-1185">Reference proteome</keyword>
<dbReference type="InterPro" id="IPR000014">
    <property type="entry name" value="PAS"/>
</dbReference>
<dbReference type="Gene3D" id="1.10.287.130">
    <property type="match status" value="1"/>
</dbReference>
<dbReference type="Proteomes" id="UP000031561">
    <property type="component" value="Unassembled WGS sequence"/>
</dbReference>
<feature type="domain" description="PAS" evidence="15">
    <location>
        <begin position="546"/>
        <end position="599"/>
    </location>
</feature>
<feature type="DNA-binding region" description="OmpR/PhoB-type" evidence="11">
    <location>
        <begin position="124"/>
        <end position="223"/>
    </location>
</feature>
<dbReference type="PANTHER" id="PTHR43547:SF2">
    <property type="entry name" value="HYBRID SIGNAL TRANSDUCTION HISTIDINE KINASE C"/>
    <property type="match status" value="1"/>
</dbReference>
<evidence type="ECO:0000259" key="18">
    <source>
        <dbReference type="PROSITE" id="PS51755"/>
    </source>
</evidence>
<dbReference type="CDD" id="cd00088">
    <property type="entry name" value="HPT"/>
    <property type="match status" value="1"/>
</dbReference>
<evidence type="ECO:0000256" key="10">
    <source>
        <dbReference type="PROSITE-ProRule" id="PRU00169"/>
    </source>
</evidence>
<comment type="catalytic activity">
    <reaction evidence="1">
        <text>ATP + protein L-histidine = ADP + protein N-phospho-L-histidine.</text>
        <dbReference type="EC" id="2.7.13.3"/>
    </reaction>
</comment>
<feature type="region of interest" description="Disordered" evidence="12">
    <location>
        <begin position="226"/>
        <end position="246"/>
    </location>
</feature>
<sequence>MKILVVEDDDLVAKTLLTILEVHRYAVEIAKDGQSALDLLAVFEYDLVILDISLPKLSGLEVCKQVRTQGLSMPIMMLTARDSSKAKAAGLDAGADDYVVKPFDPSELVARVRALLRRTSSGTEPTLAWGKVTLDPKSCEVHYDAQPIALTPKEYALLELFLRHNRRVFSCGMILEHLWSHGETPGEEAVRTHIKGLRHKLKAAGAASDFIATVYGIGYRLNPSLETQDGLPDGPPLTDSTPATGMDHWGDVSLRGKLQAVWEQSQVNISHQIELIQVAITKARQNALSHESCETAVRNAHSLAGSLGTFGLTQASELAQQLEQRLRQPPPLKPSELSELSQGVQQLKDLVAQRSPQFPKMHQSQHPILERTPQLSEGKILAVDDDPSILALLQVILSPWGLEVTTLCDPKQFWQSLETVRPDLLILDIQMPDITGLELCQAVRRSAVWSRLPILFLTFHRDESALNQVFCAGGDDFVSKPIVGPELVTRILNRLERSNTLRGQISLSQSPLTKQQSPIPAKDAAPSQNPEGQSLPPDNREIMSLGAEQLFKILDIAEDAILGINSQQNIIFFNQGASHIFGFEPAEILGKPLDWIIPDRWVQRHQHHVRAFAQTRQQTKPMADRQEIYGKRRDGSEFPAEASIAKIPSEAGIIFTVILRDISERKRDEQLKDEFISTVSHELRTPLTAIHGSLKTLAQGLISQDPQQSQDLLSIAVNSTDRMVRLVNDILDVERIDTGKIPMDRHLWELRKLVDRAIQEVQFLAEKAQVQMEVEITSMQVEVDGDRFVQALTNLLSNAIRFSDPQQTVTLRLTQQDQHLLCEVRDQGRGIPKDKLAQIFERFRPVDSSDVRDRQGTGLGLAICRSIIHQHGGKIWVQSQLGQGSQFFFLLPCRAKTQ</sequence>
<dbReference type="CDD" id="cd16922">
    <property type="entry name" value="HATPase_EvgS-ArcB-TorS-like"/>
    <property type="match status" value="1"/>
</dbReference>
<dbReference type="PROSITE" id="PS51755">
    <property type="entry name" value="OMPR_PHOB"/>
    <property type="match status" value="1"/>
</dbReference>
<evidence type="ECO:0000313" key="20">
    <source>
        <dbReference type="Proteomes" id="UP000031561"/>
    </source>
</evidence>
<feature type="domain" description="PAC" evidence="16">
    <location>
        <begin position="624"/>
        <end position="674"/>
    </location>
</feature>
<feature type="domain" description="HPt" evidence="17">
    <location>
        <begin position="261"/>
        <end position="365"/>
    </location>
</feature>
<dbReference type="Gene3D" id="3.40.50.2300">
    <property type="match status" value="2"/>
</dbReference>
<dbReference type="Pfam" id="PF00512">
    <property type="entry name" value="HisKA"/>
    <property type="match status" value="1"/>
</dbReference>
<dbReference type="SUPFAM" id="SSF55874">
    <property type="entry name" value="ATPase domain of HSP90 chaperone/DNA topoisomerase II/histidine kinase"/>
    <property type="match status" value="1"/>
</dbReference>
<evidence type="ECO:0000256" key="6">
    <source>
        <dbReference type="ARBA" id="ARBA00023012"/>
    </source>
</evidence>
<feature type="modified residue" description="Phosphohistidine" evidence="9">
    <location>
        <position position="301"/>
    </location>
</feature>
<keyword evidence="7 11" id="KW-0238">DNA-binding</keyword>
<feature type="domain" description="Histidine kinase" evidence="13">
    <location>
        <begin position="678"/>
        <end position="895"/>
    </location>
</feature>
<dbReference type="PROSITE" id="PS50109">
    <property type="entry name" value="HIS_KIN"/>
    <property type="match status" value="1"/>
</dbReference>
<dbReference type="Pfam" id="PF01627">
    <property type="entry name" value="Hpt"/>
    <property type="match status" value="1"/>
</dbReference>
<dbReference type="InterPro" id="IPR011006">
    <property type="entry name" value="CheY-like_superfamily"/>
</dbReference>
<evidence type="ECO:0000259" key="17">
    <source>
        <dbReference type="PROSITE" id="PS50894"/>
    </source>
</evidence>
<keyword evidence="8" id="KW-0472">Membrane</keyword>
<dbReference type="GO" id="GO:0000160">
    <property type="term" value="P:phosphorelay signal transduction system"/>
    <property type="evidence" value="ECO:0007669"/>
    <property type="project" value="UniProtKB-KW"/>
</dbReference>
<dbReference type="CDD" id="cd00082">
    <property type="entry name" value="HisKA"/>
    <property type="match status" value="1"/>
</dbReference>
<dbReference type="Gene3D" id="6.10.250.690">
    <property type="match status" value="1"/>
</dbReference>
<dbReference type="FunFam" id="1.10.287.130:FF:000001">
    <property type="entry name" value="Two-component sensor histidine kinase"/>
    <property type="match status" value="1"/>
</dbReference>
<dbReference type="GO" id="GO:0003677">
    <property type="term" value="F:DNA binding"/>
    <property type="evidence" value="ECO:0007669"/>
    <property type="project" value="UniProtKB-UniRule"/>
</dbReference>
<gene>
    <name evidence="19" type="ORF">QQ91_0006995</name>
</gene>
<evidence type="ECO:0000259" key="14">
    <source>
        <dbReference type="PROSITE" id="PS50110"/>
    </source>
</evidence>
<dbReference type="InterPro" id="IPR036097">
    <property type="entry name" value="HisK_dim/P_sf"/>
</dbReference>
<dbReference type="CDD" id="cd00383">
    <property type="entry name" value="trans_reg_C"/>
    <property type="match status" value="1"/>
</dbReference>
<evidence type="ECO:0000256" key="4">
    <source>
        <dbReference type="ARBA" id="ARBA00022679"/>
    </source>
</evidence>
<dbReference type="CDD" id="cd00130">
    <property type="entry name" value="PAS"/>
    <property type="match status" value="1"/>
</dbReference>